<dbReference type="InterPro" id="IPR025724">
    <property type="entry name" value="GAG-pre-integrase_dom"/>
</dbReference>
<protein>
    <submittedName>
        <fullName evidence="4">Uncharacterized protein LOC109114304</fullName>
    </submittedName>
</protein>
<dbReference type="RefSeq" id="XP_019052199.1">
    <property type="nucleotide sequence ID" value="XM_019196654.1"/>
</dbReference>
<dbReference type="SUPFAM" id="SSF57756">
    <property type="entry name" value="Retrovirus zinc finger-like domains"/>
    <property type="match status" value="1"/>
</dbReference>
<dbReference type="InParanoid" id="A0A1U8Q080"/>
<reference evidence="4" key="1">
    <citation type="submission" date="2025-08" db="UniProtKB">
        <authorList>
            <consortium name="RefSeq"/>
        </authorList>
    </citation>
    <scope>IDENTIFICATION</scope>
</reference>
<dbReference type="PANTHER" id="PTHR34222">
    <property type="entry name" value="GAG_PRE-INTEGRS DOMAIN-CONTAINING PROTEIN"/>
    <property type="match status" value="1"/>
</dbReference>
<keyword evidence="3" id="KW-1185">Reference proteome</keyword>
<feature type="domain" description="GAG-pre-integrase" evidence="2">
    <location>
        <begin position="266"/>
        <end position="327"/>
    </location>
</feature>
<dbReference type="OrthoDB" id="1929700at2759"/>
<evidence type="ECO:0000313" key="3">
    <source>
        <dbReference type="Proteomes" id="UP000189703"/>
    </source>
</evidence>
<dbReference type="Pfam" id="PF13976">
    <property type="entry name" value="gag_pre-integrs"/>
    <property type="match status" value="1"/>
</dbReference>
<feature type="region of interest" description="Disordered" evidence="1">
    <location>
        <begin position="140"/>
        <end position="162"/>
    </location>
</feature>
<evidence type="ECO:0000256" key="1">
    <source>
        <dbReference type="SAM" id="MobiDB-lite"/>
    </source>
</evidence>
<evidence type="ECO:0000259" key="2">
    <source>
        <dbReference type="Pfam" id="PF13976"/>
    </source>
</evidence>
<name>A0A1U8Q080_NELNU</name>
<dbReference type="Proteomes" id="UP000189703">
    <property type="component" value="Unplaced"/>
</dbReference>
<dbReference type="PANTHER" id="PTHR34222:SF28">
    <property type="entry name" value="CCHC-TYPE DOMAIN-CONTAINING PROTEIN"/>
    <property type="match status" value="1"/>
</dbReference>
<proteinExistence type="predicted"/>
<sequence>MEAVKDLRDDIKERFPMGNGPRIQQLKADLATSKQAGLPIVAYNGKLKQIWEELANYEQIPTCVYAGCNCNIAPKLEKRREEERVHQFLMGLDDSVYGTVCSNILGTDPLPNLNKAYAMVIQEERLKTMTPSKEERKEAMSFAVQPQSGTKRTGHDTKEKSGVCTNCERTGHEAESCFQLIVYPDCTTEKLTGMNWIIDTGVSHHMTGNLNLLRNTETVTGCQVGLPDGKHVMAIKKEIVILNEHMKLIDDCTSRMVIGAGELRGGLYCFKGARSSKVHKAKVEASYELWHKRMGHPSEKVIKLLPDLNIRCDSRNRICGVCSKAKQTR</sequence>
<dbReference type="GeneID" id="109114304"/>
<accession>A0A1U8Q080</accession>
<dbReference type="InterPro" id="IPR036875">
    <property type="entry name" value="Znf_CCHC_sf"/>
</dbReference>
<dbReference type="GO" id="GO:0003676">
    <property type="term" value="F:nucleic acid binding"/>
    <property type="evidence" value="ECO:0007669"/>
    <property type="project" value="InterPro"/>
</dbReference>
<gene>
    <name evidence="4" type="primary">LOC109114304</name>
</gene>
<dbReference type="OMA" id="NCERTGH"/>
<organism evidence="3 4">
    <name type="scientific">Nelumbo nucifera</name>
    <name type="common">Sacred lotus</name>
    <dbReference type="NCBI Taxonomy" id="4432"/>
    <lineage>
        <taxon>Eukaryota</taxon>
        <taxon>Viridiplantae</taxon>
        <taxon>Streptophyta</taxon>
        <taxon>Embryophyta</taxon>
        <taxon>Tracheophyta</taxon>
        <taxon>Spermatophyta</taxon>
        <taxon>Magnoliopsida</taxon>
        <taxon>Proteales</taxon>
        <taxon>Nelumbonaceae</taxon>
        <taxon>Nelumbo</taxon>
    </lineage>
</organism>
<dbReference type="KEGG" id="nnu:109114304"/>
<dbReference type="AlphaFoldDB" id="A0A1U8Q080"/>
<feature type="non-terminal residue" evidence="4">
    <location>
        <position position="329"/>
    </location>
</feature>
<evidence type="ECO:0000313" key="4">
    <source>
        <dbReference type="RefSeq" id="XP_019052199.1"/>
    </source>
</evidence>
<dbReference type="GO" id="GO:0008270">
    <property type="term" value="F:zinc ion binding"/>
    <property type="evidence" value="ECO:0007669"/>
    <property type="project" value="InterPro"/>
</dbReference>